<accession>A0A7S2TT84</accession>
<sequence>METIIKDDNDLFMANLAIMHMRRMVQKPRPSREHGVRFNPEVVEVLSVEYIAACQSYDGLLREKADSCGPPGFWDKYIAEAKTKMDEEKKKMDETFRKMDEAKRKMAKVARCASTTGAFFE</sequence>
<name>A0A7S2TT84_9EUKA</name>
<evidence type="ECO:0000313" key="2">
    <source>
        <dbReference type="EMBL" id="CAD9768914.1"/>
    </source>
</evidence>
<gene>
    <name evidence="2" type="ORF">LSP00402_LOCUS12895</name>
</gene>
<organism evidence="2">
    <name type="scientific">Lotharella oceanica</name>
    <dbReference type="NCBI Taxonomy" id="641309"/>
    <lineage>
        <taxon>Eukaryota</taxon>
        <taxon>Sar</taxon>
        <taxon>Rhizaria</taxon>
        <taxon>Cercozoa</taxon>
        <taxon>Chlorarachniophyceae</taxon>
        <taxon>Lotharella</taxon>
    </lineage>
</organism>
<feature type="coiled-coil region" evidence="1">
    <location>
        <begin position="78"/>
        <end position="105"/>
    </location>
</feature>
<dbReference type="EMBL" id="HBHP01020677">
    <property type="protein sequence ID" value="CAD9768914.1"/>
    <property type="molecule type" value="Transcribed_RNA"/>
</dbReference>
<dbReference type="AlphaFoldDB" id="A0A7S2TT84"/>
<protein>
    <submittedName>
        <fullName evidence="2">Uncharacterized protein</fullName>
    </submittedName>
</protein>
<reference evidence="2" key="1">
    <citation type="submission" date="2021-01" db="EMBL/GenBank/DDBJ databases">
        <authorList>
            <person name="Corre E."/>
            <person name="Pelletier E."/>
            <person name="Niang G."/>
            <person name="Scheremetjew M."/>
            <person name="Finn R."/>
            <person name="Kale V."/>
            <person name="Holt S."/>
            <person name="Cochrane G."/>
            <person name="Meng A."/>
            <person name="Brown T."/>
            <person name="Cohen L."/>
        </authorList>
    </citation>
    <scope>NUCLEOTIDE SEQUENCE</scope>
    <source>
        <strain evidence="2">CCMP622</strain>
    </source>
</reference>
<evidence type="ECO:0000256" key="1">
    <source>
        <dbReference type="SAM" id="Coils"/>
    </source>
</evidence>
<proteinExistence type="predicted"/>
<keyword evidence="1" id="KW-0175">Coiled coil</keyword>